<dbReference type="PROSITE" id="PS51334">
    <property type="entry name" value="PRONE"/>
    <property type="match status" value="1"/>
</dbReference>
<keyword evidence="1 2" id="KW-0344">Guanine-nucleotide releasing factor</keyword>
<feature type="domain" description="PRONE" evidence="4">
    <location>
        <begin position="64"/>
        <end position="392"/>
    </location>
</feature>
<dbReference type="AlphaFoldDB" id="A0A6A2WY84"/>
<gene>
    <name evidence="5" type="ORF">F3Y22_tig00117048pilonHSYRG01341</name>
</gene>
<feature type="compositionally biased region" description="Low complexity" evidence="3">
    <location>
        <begin position="393"/>
        <end position="417"/>
    </location>
</feature>
<comment type="caution">
    <text evidence="5">The sequence shown here is derived from an EMBL/GenBank/DDBJ whole genome shotgun (WGS) entry which is preliminary data.</text>
</comment>
<dbReference type="Gene3D" id="1.20.58.1310">
    <property type="entry name" value="PRONE domain, subdomain 2"/>
    <property type="match status" value="1"/>
</dbReference>
<dbReference type="PANTHER" id="PTHR33101">
    <property type="entry name" value="ROP GUANINE NUCLEOTIDE EXCHANGE FACTOR 1"/>
    <property type="match status" value="1"/>
</dbReference>
<evidence type="ECO:0000259" key="4">
    <source>
        <dbReference type="PROSITE" id="PS51334"/>
    </source>
</evidence>
<dbReference type="Pfam" id="PF03759">
    <property type="entry name" value="PRONE"/>
    <property type="match status" value="2"/>
</dbReference>
<dbReference type="InterPro" id="IPR038937">
    <property type="entry name" value="RopGEF"/>
</dbReference>
<feature type="compositionally biased region" description="Basic residues" evidence="3">
    <location>
        <begin position="1"/>
        <end position="10"/>
    </location>
</feature>
<feature type="region of interest" description="Disordered" evidence="3">
    <location>
        <begin position="1"/>
        <end position="73"/>
    </location>
</feature>
<organism evidence="5 6">
    <name type="scientific">Hibiscus syriacus</name>
    <name type="common">Rose of Sharon</name>
    <dbReference type="NCBI Taxonomy" id="106335"/>
    <lineage>
        <taxon>Eukaryota</taxon>
        <taxon>Viridiplantae</taxon>
        <taxon>Streptophyta</taxon>
        <taxon>Embryophyta</taxon>
        <taxon>Tracheophyta</taxon>
        <taxon>Spermatophyta</taxon>
        <taxon>Magnoliopsida</taxon>
        <taxon>eudicotyledons</taxon>
        <taxon>Gunneridae</taxon>
        <taxon>Pentapetalae</taxon>
        <taxon>rosids</taxon>
        <taxon>malvids</taxon>
        <taxon>Malvales</taxon>
        <taxon>Malvaceae</taxon>
        <taxon>Malvoideae</taxon>
        <taxon>Hibiscus</taxon>
    </lineage>
</organism>
<evidence type="ECO:0000256" key="3">
    <source>
        <dbReference type="SAM" id="MobiDB-lite"/>
    </source>
</evidence>
<proteinExistence type="predicted"/>
<dbReference type="GO" id="GO:0005085">
    <property type="term" value="F:guanyl-nucleotide exchange factor activity"/>
    <property type="evidence" value="ECO:0007669"/>
    <property type="project" value="UniProtKB-UniRule"/>
</dbReference>
<dbReference type="InterPro" id="IPR005512">
    <property type="entry name" value="PRONE_dom"/>
</dbReference>
<name>A0A6A2WY84_HIBSY</name>
<evidence type="ECO:0000313" key="6">
    <source>
        <dbReference type="Proteomes" id="UP000436088"/>
    </source>
</evidence>
<feature type="region of interest" description="Disordered" evidence="3">
    <location>
        <begin position="393"/>
        <end position="422"/>
    </location>
</feature>
<reference evidence="5" key="1">
    <citation type="submission" date="2019-09" db="EMBL/GenBank/DDBJ databases">
        <title>Draft genome information of white flower Hibiscus syriacus.</title>
        <authorList>
            <person name="Kim Y.-M."/>
        </authorList>
    </citation>
    <scope>NUCLEOTIDE SEQUENCE [LARGE SCALE GENOMIC DNA]</scope>
    <source>
        <strain evidence="5">YM2019G1</strain>
    </source>
</reference>
<evidence type="ECO:0000256" key="1">
    <source>
        <dbReference type="ARBA" id="ARBA00022658"/>
    </source>
</evidence>
<evidence type="ECO:0000256" key="2">
    <source>
        <dbReference type="PROSITE-ProRule" id="PRU00663"/>
    </source>
</evidence>
<protein>
    <submittedName>
        <fullName evidence="5">Rop guanine nucleotide exchange factor 12</fullName>
    </submittedName>
</protein>
<dbReference type="FunFam" id="1.20.58.1310:FF:000001">
    <property type="entry name" value="Rop guanine nucleotide exchange factor 9"/>
    <property type="match status" value="1"/>
</dbReference>
<feature type="region of interest" description="Disordered" evidence="3">
    <location>
        <begin position="153"/>
        <end position="183"/>
    </location>
</feature>
<evidence type="ECO:0000313" key="5">
    <source>
        <dbReference type="EMBL" id="KAE8654646.1"/>
    </source>
</evidence>
<feature type="compositionally biased region" description="Basic and acidic residues" evidence="3">
    <location>
        <begin position="39"/>
        <end position="58"/>
    </location>
</feature>
<keyword evidence="6" id="KW-1185">Reference proteome</keyword>
<dbReference type="Proteomes" id="UP000436088">
    <property type="component" value="Unassembled WGS sequence"/>
</dbReference>
<dbReference type="Gene3D" id="1.20.58.2010">
    <property type="entry name" value="PRONE domain, subdomain 1"/>
    <property type="match status" value="1"/>
</dbReference>
<accession>A0A6A2WY84</accession>
<dbReference type="PANTHER" id="PTHR33101:SF65">
    <property type="entry name" value="ROP GUANINE NUCLEOTIDE EXCHANGE FACTOR 10"/>
    <property type="match status" value="1"/>
</dbReference>
<dbReference type="EMBL" id="VEPZ02001787">
    <property type="protein sequence ID" value="KAE8654646.1"/>
    <property type="molecule type" value="Genomic_DNA"/>
</dbReference>
<sequence length="437" mass="49516">MVRALTRRYSTHNSGSFRIKRMIESPGRQQQNPIPGGNDHVDDVDHNQREKSTDHQHIGDCCPGTSPERPPSDMDMMKEKFAKLLLGEDMSGGGKGVSSALALSNAVTNLAASVFGEQVKLGPMAPVKESKVAKRNGLASIGHRSHRRIRSFTAENEQRNKHGGYGHQTKERSSHQHTRPTQTRHHAYRYFGREQEFWYVSKNDDQDNENGHRDDKWWHPTVKGLRNPVRMEIPESYIDSLPRNGRSSLGDSIYKCITVDQCDPLQFLATMDLSTEHKVSDLKNRIEASIIIWKRKLHHKDGRSSWASSVSLEKRELFEVRVENILILLKQRFRGLPQSSLDISKIQYNRDVGHAIQESYSRILESLAFNVMSRIQDVLHADFFTQISSPVRSEASSSSSGEDSVVTSSTDTPTLSDFMGWGDSTDLEIYFKGDHES</sequence>